<dbReference type="PANTHER" id="PTHR23088:SF27">
    <property type="entry name" value="DEAMINATED GLUTATHIONE AMIDASE"/>
    <property type="match status" value="1"/>
</dbReference>
<name>D7EA94_METEZ</name>
<evidence type="ECO:0000259" key="1">
    <source>
        <dbReference type="PROSITE" id="PS50263"/>
    </source>
</evidence>
<dbReference type="PANTHER" id="PTHR23088">
    <property type="entry name" value="NITRILASE-RELATED"/>
    <property type="match status" value="1"/>
</dbReference>
<dbReference type="Proteomes" id="UP000000391">
    <property type="component" value="Chromosome"/>
</dbReference>
<feature type="domain" description="CN hydrolase" evidence="1">
    <location>
        <begin position="4"/>
        <end position="236"/>
    </location>
</feature>
<organism evidence="2 3">
    <name type="scientific">Methanohalobium evestigatum (strain ATCC BAA-1072 / DSM 3721 / NBRC 107634 / OCM 161 / Z-7303)</name>
    <dbReference type="NCBI Taxonomy" id="644295"/>
    <lineage>
        <taxon>Archaea</taxon>
        <taxon>Methanobacteriati</taxon>
        <taxon>Methanobacteriota</taxon>
        <taxon>Stenosarchaea group</taxon>
        <taxon>Methanomicrobia</taxon>
        <taxon>Methanosarcinales</taxon>
        <taxon>Methanosarcinaceae</taxon>
        <taxon>Methanohalobium</taxon>
    </lineage>
</organism>
<dbReference type="SUPFAM" id="SSF56317">
    <property type="entry name" value="Carbon-nitrogen hydrolase"/>
    <property type="match status" value="1"/>
</dbReference>
<dbReference type="InterPro" id="IPR036526">
    <property type="entry name" value="C-N_Hydrolase_sf"/>
</dbReference>
<sequence>MTGLNVACIQMDISHCNKQYNIDKAVSMSEKAAMDGAQIIVLPEVFSTGFCYENMKSSAETYPYPTLEKLAVVSKTYDCTIIGSIIEKKEHSYYNLGFCIESGEFAGFYRKTHPFGREKSYFSKGDSIAPVKLQNLTVGLVICYELRFPEIARKLTLSGSDVIVTIAEFPDPRINHWYTLVKARSIENQIPHIACNRTGSDLCSTYSGGSMIIDAWGNVKADAGNSEGIIFYNIDLDETSKIREKMNVLSDRRTNLYW</sequence>
<evidence type="ECO:0000313" key="3">
    <source>
        <dbReference type="Proteomes" id="UP000000391"/>
    </source>
</evidence>
<evidence type="ECO:0000313" key="2">
    <source>
        <dbReference type="EMBL" id="ADI74765.1"/>
    </source>
</evidence>
<dbReference type="STRING" id="644295.Metev_1935"/>
<gene>
    <name evidence="2" type="ordered locus">Metev_1935</name>
</gene>
<reference evidence="2 3" key="1">
    <citation type="submission" date="2010-06" db="EMBL/GenBank/DDBJ databases">
        <title>Complete sequence chromosome of Methanohalobium evestigatum Z-7303.</title>
        <authorList>
            <consortium name="US DOE Joint Genome Institute"/>
            <person name="Lucas S."/>
            <person name="Copeland A."/>
            <person name="Lapidus A."/>
            <person name="Cheng J.-F."/>
            <person name="Bruce D."/>
            <person name="Goodwin L."/>
            <person name="Pitluck S."/>
            <person name="Saunders E."/>
            <person name="Detter J.C."/>
            <person name="Han C."/>
            <person name="Tapia R."/>
            <person name="Land M."/>
            <person name="Hauser L."/>
            <person name="Kyrpides N."/>
            <person name="Mikhailova N."/>
            <person name="Sieprawska-Lupa M."/>
            <person name="Whitman W.B."/>
            <person name="Anderson I."/>
            <person name="Woyke T."/>
        </authorList>
    </citation>
    <scope>NUCLEOTIDE SEQUENCE [LARGE SCALE GENOMIC DNA]</scope>
    <source>
        <strain evidence="3">ATCC BAA-1072 / DSM 3721 / NBRC 107634 / OCM 161 / Z-7303</strain>
    </source>
</reference>
<dbReference type="Pfam" id="PF00795">
    <property type="entry name" value="CN_hydrolase"/>
    <property type="match status" value="1"/>
</dbReference>
<proteinExistence type="predicted"/>
<accession>D7EA94</accession>
<dbReference type="GeneID" id="9347594"/>
<dbReference type="RefSeq" id="WP_013195330.1">
    <property type="nucleotide sequence ID" value="NC_014253.1"/>
</dbReference>
<dbReference type="CDD" id="cd07583">
    <property type="entry name" value="nitrilase_5"/>
    <property type="match status" value="1"/>
</dbReference>
<dbReference type="InterPro" id="IPR003010">
    <property type="entry name" value="C-N_Hydrolase"/>
</dbReference>
<keyword evidence="3" id="KW-1185">Reference proteome</keyword>
<protein>
    <submittedName>
        <fullName evidence="2">Nitrilase/cyanide hydratase and apolipoprotein N-acyltransferase</fullName>
    </submittedName>
</protein>
<dbReference type="AlphaFoldDB" id="D7EA94"/>
<dbReference type="PROSITE" id="PS50263">
    <property type="entry name" value="CN_HYDROLASE"/>
    <property type="match status" value="1"/>
</dbReference>
<keyword evidence="2" id="KW-0449">Lipoprotein</keyword>
<dbReference type="OrthoDB" id="41015at2157"/>
<dbReference type="Gene3D" id="3.60.110.10">
    <property type="entry name" value="Carbon-nitrogen hydrolase"/>
    <property type="match status" value="1"/>
</dbReference>
<dbReference type="EMBL" id="CP002069">
    <property type="protein sequence ID" value="ADI74765.1"/>
    <property type="molecule type" value="Genomic_DNA"/>
</dbReference>
<keyword evidence="2" id="KW-0012">Acyltransferase</keyword>
<dbReference type="GO" id="GO:0016746">
    <property type="term" value="F:acyltransferase activity"/>
    <property type="evidence" value="ECO:0007669"/>
    <property type="project" value="UniProtKB-KW"/>
</dbReference>
<dbReference type="KEGG" id="mev:Metev_1935"/>
<keyword evidence="2" id="KW-0808">Transferase</keyword>
<dbReference type="HOGENOM" id="CLU_030130_3_1_2"/>